<dbReference type="PRINTS" id="PR00364">
    <property type="entry name" value="DISEASERSIST"/>
</dbReference>
<evidence type="ECO:0000259" key="6">
    <source>
        <dbReference type="PROSITE" id="PS51755"/>
    </source>
</evidence>
<accession>A0A8J4EBG3</accession>
<feature type="DNA-binding region" description="OmpR/PhoB-type" evidence="5">
    <location>
        <begin position="1"/>
        <end position="82"/>
    </location>
</feature>
<dbReference type="Proteomes" id="UP000635606">
    <property type="component" value="Unassembled WGS sequence"/>
</dbReference>
<dbReference type="PROSITE" id="PS51755">
    <property type="entry name" value="OMPR_PHOB"/>
    <property type="match status" value="1"/>
</dbReference>
<keyword evidence="3 5" id="KW-0238">DNA-binding</keyword>
<dbReference type="Gene3D" id="3.40.50.300">
    <property type="entry name" value="P-loop containing nucleotide triphosphate hydrolases"/>
    <property type="match status" value="1"/>
</dbReference>
<dbReference type="Gene3D" id="1.10.10.10">
    <property type="entry name" value="Winged helix-like DNA-binding domain superfamily/Winged helix DNA-binding domain"/>
    <property type="match status" value="1"/>
</dbReference>
<dbReference type="SUPFAM" id="SSF48452">
    <property type="entry name" value="TPR-like"/>
    <property type="match status" value="3"/>
</dbReference>
<evidence type="ECO:0000256" key="1">
    <source>
        <dbReference type="ARBA" id="ARBA00005820"/>
    </source>
</evidence>
<dbReference type="SUPFAM" id="SSF52540">
    <property type="entry name" value="P-loop containing nucleoside triphosphate hydrolases"/>
    <property type="match status" value="1"/>
</dbReference>
<name>A0A8J4EBG3_9ACTN</name>
<dbReference type="InterPro" id="IPR005158">
    <property type="entry name" value="BTAD"/>
</dbReference>
<feature type="domain" description="OmpR/PhoB-type" evidence="6">
    <location>
        <begin position="1"/>
        <end position="82"/>
    </location>
</feature>
<dbReference type="AlphaFoldDB" id="A0A8J4EBG3"/>
<evidence type="ECO:0000256" key="3">
    <source>
        <dbReference type="ARBA" id="ARBA00023125"/>
    </source>
</evidence>
<evidence type="ECO:0000313" key="8">
    <source>
        <dbReference type="Proteomes" id="UP000635606"/>
    </source>
</evidence>
<dbReference type="SMART" id="SM01043">
    <property type="entry name" value="BTAD"/>
    <property type="match status" value="1"/>
</dbReference>
<dbReference type="InterPro" id="IPR001867">
    <property type="entry name" value="OmpR/PhoB-type_DNA-bd"/>
</dbReference>
<comment type="caution">
    <text evidence="7">The sequence shown here is derived from an EMBL/GenBank/DDBJ whole genome shotgun (WGS) entry which is preliminary data.</text>
</comment>
<proteinExistence type="inferred from homology"/>
<organism evidence="7 8">
    <name type="scientific">Virgisporangium ochraceum</name>
    <dbReference type="NCBI Taxonomy" id="65505"/>
    <lineage>
        <taxon>Bacteria</taxon>
        <taxon>Bacillati</taxon>
        <taxon>Actinomycetota</taxon>
        <taxon>Actinomycetes</taxon>
        <taxon>Micromonosporales</taxon>
        <taxon>Micromonosporaceae</taxon>
        <taxon>Virgisporangium</taxon>
    </lineage>
</organism>
<evidence type="ECO:0000256" key="4">
    <source>
        <dbReference type="ARBA" id="ARBA00023163"/>
    </source>
</evidence>
<dbReference type="InterPro" id="IPR027417">
    <property type="entry name" value="P-loop_NTPase"/>
</dbReference>
<dbReference type="InterPro" id="IPR051677">
    <property type="entry name" value="AfsR-DnrI-RedD_regulator"/>
</dbReference>
<gene>
    <name evidence="7" type="ORF">Voc01_007190</name>
</gene>
<protein>
    <submittedName>
        <fullName evidence="7">SARP family transcriptional regulator</fullName>
    </submittedName>
</protein>
<dbReference type="GO" id="GO:0006355">
    <property type="term" value="P:regulation of DNA-templated transcription"/>
    <property type="evidence" value="ECO:0007669"/>
    <property type="project" value="InterPro"/>
</dbReference>
<dbReference type="InterPro" id="IPR011990">
    <property type="entry name" value="TPR-like_helical_dom_sf"/>
</dbReference>
<dbReference type="PANTHER" id="PTHR35807">
    <property type="entry name" value="TRANSCRIPTIONAL REGULATOR REDD-RELATED"/>
    <property type="match status" value="1"/>
</dbReference>
<evidence type="ECO:0000256" key="5">
    <source>
        <dbReference type="PROSITE-ProRule" id="PRU01091"/>
    </source>
</evidence>
<dbReference type="PANTHER" id="PTHR35807:SF1">
    <property type="entry name" value="TRANSCRIPTIONAL REGULATOR REDD"/>
    <property type="match status" value="1"/>
</dbReference>
<evidence type="ECO:0000256" key="2">
    <source>
        <dbReference type="ARBA" id="ARBA00023015"/>
    </source>
</evidence>
<sequence>MSVRSDDGVEVPIRSRLERTLLAALLVRAGQVVTVGQLVETLWGDHPPSSYASNLQTYISRLRDRLTRTTIEHVNGGYRLLVPDEDLDLALFRREVAAAREAAARSDDKGSAVARFRTALGRWQGPMLAGMSIPLLASDIAHCDLERLDAAEDCADAHLAAGLPVTNLLPELRQLIAEHPLRERLHGLLMRALCRAGRRADALLAYQHARDLLVTELGIEPGAALQRLHQAILKGEDDEPAPTNAFPVCQLPPAPAGFVGREEVVERIAAMLRPGAIVPVVTLSGQPGVGKSTAAVVAAHRIRDAFPDGQIFINLAGASAAPRDPTAALADILRSLGVPGPAIPEDPGALSAAYRAKLADRRVLVLLDDAADPAQIRPLIPGTGGSAVLVTSRRLLGGLVEARHVHLDPLTDPEAQALLAHMVGAERVAKAPAHAARIATACGNLPLALRIAGTRLATRGLTVKALAERLGDERRRLGELMVGDQQVRASIAFSVTALSPQARAAFAALGPVGPRSVASWLVSILCDAHSTDAVVEELVEAGLLTPDGAGADGEPRYRLHDLLRLYAEDLPSGGAPARSRLVGAVLWASDIASRHLPRTVTWSRTATTADPAPLPDGLSERLRATPGEWLDAELDVLVDHVLQVADDGSVLALAERLAPFLWVRGYWSRLRDVLAAAGRAAARTGDRRGQAWTDLINAILRLVRGEVAEAAEQFARSLSRFERLGDAHGLACVLSDQAILYGYQEYAERAIDAARRGREYFAEADDPLGAVIAAPPLSAALRGLGRFEEALDVDRRAVAQARVLAAADVVLGRCLNSLAVSELLSGDAERAHEAAAEAVRLLRPSGDRYVYLAALRQLATAAAGLRRRTEAIRLLRESRDLAAELGDRLGHTSVDRDLAVSRIGDGDPASAASGLERCLAEFERMDIPSGQVTTLTMLARAYDELGKGADARNARRRLDEVRSDPRDLRTPMLTNIMLQLAERV</sequence>
<evidence type="ECO:0000313" key="7">
    <source>
        <dbReference type="EMBL" id="GIJ65802.1"/>
    </source>
</evidence>
<dbReference type="SMART" id="SM00862">
    <property type="entry name" value="Trans_reg_C"/>
    <property type="match status" value="1"/>
</dbReference>
<comment type="similarity">
    <text evidence="1">Belongs to the AfsR/DnrI/RedD regulatory family.</text>
</comment>
<keyword evidence="4" id="KW-0804">Transcription</keyword>
<reference evidence="7" key="1">
    <citation type="submission" date="2021-01" db="EMBL/GenBank/DDBJ databases">
        <title>Whole genome shotgun sequence of Virgisporangium ochraceum NBRC 16418.</title>
        <authorList>
            <person name="Komaki H."/>
            <person name="Tamura T."/>
        </authorList>
    </citation>
    <scope>NUCLEOTIDE SEQUENCE</scope>
    <source>
        <strain evidence="7">NBRC 16418</strain>
    </source>
</reference>
<dbReference type="Gene3D" id="1.25.40.10">
    <property type="entry name" value="Tetratricopeptide repeat domain"/>
    <property type="match status" value="3"/>
</dbReference>
<dbReference type="Pfam" id="PF00486">
    <property type="entry name" value="Trans_reg_C"/>
    <property type="match status" value="1"/>
</dbReference>
<dbReference type="EMBL" id="BOPH01000010">
    <property type="protein sequence ID" value="GIJ65802.1"/>
    <property type="molecule type" value="Genomic_DNA"/>
</dbReference>
<dbReference type="GO" id="GO:0003677">
    <property type="term" value="F:DNA binding"/>
    <property type="evidence" value="ECO:0007669"/>
    <property type="project" value="UniProtKB-UniRule"/>
</dbReference>
<dbReference type="GO" id="GO:0000160">
    <property type="term" value="P:phosphorelay signal transduction system"/>
    <property type="evidence" value="ECO:0007669"/>
    <property type="project" value="InterPro"/>
</dbReference>
<dbReference type="SUPFAM" id="SSF46894">
    <property type="entry name" value="C-terminal effector domain of the bipartite response regulators"/>
    <property type="match status" value="1"/>
</dbReference>
<dbReference type="InterPro" id="IPR036388">
    <property type="entry name" value="WH-like_DNA-bd_sf"/>
</dbReference>
<dbReference type="CDD" id="cd15831">
    <property type="entry name" value="BTAD"/>
    <property type="match status" value="1"/>
</dbReference>
<keyword evidence="8" id="KW-1185">Reference proteome</keyword>
<dbReference type="Pfam" id="PF03704">
    <property type="entry name" value="BTAD"/>
    <property type="match status" value="1"/>
</dbReference>
<keyword evidence="2" id="KW-0805">Transcription regulation</keyword>
<dbReference type="InterPro" id="IPR016032">
    <property type="entry name" value="Sig_transdc_resp-reg_C-effctor"/>
</dbReference>
<dbReference type="GO" id="GO:0043531">
    <property type="term" value="F:ADP binding"/>
    <property type="evidence" value="ECO:0007669"/>
    <property type="project" value="InterPro"/>
</dbReference>